<evidence type="ECO:0000256" key="3">
    <source>
        <dbReference type="ARBA" id="ARBA00023002"/>
    </source>
</evidence>
<organism evidence="7 8">
    <name type="scientific">Rhynchospora breviuscula</name>
    <dbReference type="NCBI Taxonomy" id="2022672"/>
    <lineage>
        <taxon>Eukaryota</taxon>
        <taxon>Viridiplantae</taxon>
        <taxon>Streptophyta</taxon>
        <taxon>Embryophyta</taxon>
        <taxon>Tracheophyta</taxon>
        <taxon>Spermatophyta</taxon>
        <taxon>Magnoliopsida</taxon>
        <taxon>Liliopsida</taxon>
        <taxon>Poales</taxon>
        <taxon>Cyperaceae</taxon>
        <taxon>Cyperoideae</taxon>
        <taxon>Rhynchosporeae</taxon>
        <taxon>Rhynchospora</taxon>
    </lineage>
</organism>
<dbReference type="OrthoDB" id="3941538at2759"/>
<keyword evidence="4" id="KW-0862">Zinc</keyword>
<dbReference type="GO" id="GO:0008270">
    <property type="term" value="F:zinc ion binding"/>
    <property type="evidence" value="ECO:0007669"/>
    <property type="project" value="InterPro"/>
</dbReference>
<evidence type="ECO:0008006" key="9">
    <source>
        <dbReference type="Google" id="ProtNLM"/>
    </source>
</evidence>
<comment type="cofactor">
    <cofactor evidence="1 4">
        <name>Zn(2+)</name>
        <dbReference type="ChEBI" id="CHEBI:29105"/>
    </cofactor>
</comment>
<dbReference type="SUPFAM" id="SSF50129">
    <property type="entry name" value="GroES-like"/>
    <property type="match status" value="1"/>
</dbReference>
<reference evidence="7" key="1">
    <citation type="journal article" date="2022" name="Cell">
        <title>Repeat-based holocentromeres influence genome architecture and karyotype evolution.</title>
        <authorList>
            <person name="Hofstatter P.G."/>
            <person name="Thangavel G."/>
            <person name="Lux T."/>
            <person name="Neumann P."/>
            <person name="Vondrak T."/>
            <person name="Novak P."/>
            <person name="Zhang M."/>
            <person name="Costa L."/>
            <person name="Castellani M."/>
            <person name="Scott A."/>
            <person name="Toegelov H."/>
            <person name="Fuchs J."/>
            <person name="Mata-Sucre Y."/>
            <person name="Dias Y."/>
            <person name="Vanzela A.L.L."/>
            <person name="Huettel B."/>
            <person name="Almeida C.C.S."/>
            <person name="Simkova H."/>
            <person name="Souza G."/>
            <person name="Pedrosa-Harand A."/>
            <person name="Macas J."/>
            <person name="Mayer K.F.X."/>
            <person name="Houben A."/>
            <person name="Marques A."/>
        </authorList>
    </citation>
    <scope>NUCLEOTIDE SEQUENCE</scope>
    <source>
        <strain evidence="7">RhyBre1mFocal</strain>
    </source>
</reference>
<name>A0A9P9Z629_9POAL</name>
<sequence length="404" mass="42520">MEHPAPPARRGGCRPYRSLMRAVSCTRGELSVVERPDPRPGKGQLVVQVLRAGICGSDIHARDHADDLEAVMVELGYADFMRSDTEVVMGHELCGVVVERGPRAGRGLAVGTPVVSFPLVRANGTVHLTGLSPMAPGAYAERVLAEASMTFAVPNGLDPAVAVLTEPMAVAAHAVNRSEVGRRDVAVVLGCGPIGLAVICTLKARGVRTIVASDPSAGRRELARRCGADVVVDPREDSPYDAEPRGYLTTAPGLLELAVGSMERLRLLPGWTHVYRVADRAGAAAPKGPVVFECVGNPGMIEGVLRDAPLSSRVVVVGVCMGLDSIRPAMAVNKEIDLRFVLGYTPLELHDTLHRLADGTIDASALVTGTVGLEGVADAFDVLGRAERHAKVLVDPASEVATLD</sequence>
<protein>
    <recommendedName>
        <fullName evidence="9">Dehydrogenase</fullName>
    </recommendedName>
</protein>
<evidence type="ECO:0000256" key="4">
    <source>
        <dbReference type="RuleBase" id="RU361277"/>
    </source>
</evidence>
<feature type="domain" description="Alcohol dehydrogenase-like C-terminal" evidence="5">
    <location>
        <begin position="193"/>
        <end position="237"/>
    </location>
</feature>
<comment type="subunit">
    <text evidence="2">Homodimer.</text>
</comment>
<feature type="domain" description="Alcohol dehydrogenase-like N-terminal" evidence="6">
    <location>
        <begin position="41"/>
        <end position="154"/>
    </location>
</feature>
<keyword evidence="8" id="KW-1185">Reference proteome</keyword>
<dbReference type="Pfam" id="PF00107">
    <property type="entry name" value="ADH_zinc_N"/>
    <property type="match status" value="1"/>
</dbReference>
<dbReference type="PANTHER" id="PTHR43189:SF1">
    <property type="entry name" value="ZINC-TYPE ALCOHOL DEHYDROGENASE-LIKE PROTEIN C1198.01"/>
    <property type="match status" value="1"/>
</dbReference>
<dbReference type="PROSITE" id="PS00059">
    <property type="entry name" value="ADH_ZINC"/>
    <property type="match status" value="1"/>
</dbReference>
<keyword evidence="3" id="KW-0560">Oxidoreductase</keyword>
<comment type="caution">
    <text evidence="7">The sequence shown here is derived from an EMBL/GenBank/DDBJ whole genome shotgun (WGS) entry which is preliminary data.</text>
</comment>
<dbReference type="Gene3D" id="3.90.180.10">
    <property type="entry name" value="Medium-chain alcohol dehydrogenases, catalytic domain"/>
    <property type="match status" value="1"/>
</dbReference>
<dbReference type="SUPFAM" id="SSF51735">
    <property type="entry name" value="NAD(P)-binding Rossmann-fold domains"/>
    <property type="match status" value="1"/>
</dbReference>
<dbReference type="AlphaFoldDB" id="A0A9P9Z629"/>
<dbReference type="InterPro" id="IPR011032">
    <property type="entry name" value="GroES-like_sf"/>
</dbReference>
<dbReference type="InterPro" id="IPR013149">
    <property type="entry name" value="ADH-like_C"/>
</dbReference>
<dbReference type="GO" id="GO:0016491">
    <property type="term" value="F:oxidoreductase activity"/>
    <property type="evidence" value="ECO:0007669"/>
    <property type="project" value="UniProtKB-KW"/>
</dbReference>
<dbReference type="EMBL" id="JAMQYH010000407">
    <property type="protein sequence ID" value="KAJ1683004.1"/>
    <property type="molecule type" value="Genomic_DNA"/>
</dbReference>
<gene>
    <name evidence="7" type="ORF">LUZ63_021784</name>
</gene>
<dbReference type="InterPro" id="IPR002328">
    <property type="entry name" value="ADH_Zn_CS"/>
</dbReference>
<dbReference type="Gene3D" id="3.40.50.720">
    <property type="entry name" value="NAD(P)-binding Rossmann-like Domain"/>
    <property type="match status" value="1"/>
</dbReference>
<proteinExistence type="inferred from homology"/>
<dbReference type="PANTHER" id="PTHR43189">
    <property type="entry name" value="ZINC-TYPE ALCOHOL DEHYDROGENASE-LIKE PROTEIN C1198.01-RELATED"/>
    <property type="match status" value="1"/>
</dbReference>
<accession>A0A9P9Z629</accession>
<evidence type="ECO:0000259" key="5">
    <source>
        <dbReference type="Pfam" id="PF00107"/>
    </source>
</evidence>
<comment type="similarity">
    <text evidence="4">Belongs to the zinc-containing alcohol dehydrogenase family.</text>
</comment>
<keyword evidence="4" id="KW-0479">Metal-binding</keyword>
<evidence type="ECO:0000256" key="1">
    <source>
        <dbReference type="ARBA" id="ARBA00001947"/>
    </source>
</evidence>
<dbReference type="Proteomes" id="UP001151287">
    <property type="component" value="Unassembled WGS sequence"/>
</dbReference>
<dbReference type="Pfam" id="PF08240">
    <property type="entry name" value="ADH_N"/>
    <property type="match status" value="1"/>
</dbReference>
<evidence type="ECO:0000259" key="6">
    <source>
        <dbReference type="Pfam" id="PF08240"/>
    </source>
</evidence>
<dbReference type="InterPro" id="IPR013154">
    <property type="entry name" value="ADH-like_N"/>
</dbReference>
<evidence type="ECO:0000313" key="8">
    <source>
        <dbReference type="Proteomes" id="UP001151287"/>
    </source>
</evidence>
<dbReference type="InterPro" id="IPR036291">
    <property type="entry name" value="NAD(P)-bd_dom_sf"/>
</dbReference>
<evidence type="ECO:0000313" key="7">
    <source>
        <dbReference type="EMBL" id="KAJ1683004.1"/>
    </source>
</evidence>
<evidence type="ECO:0000256" key="2">
    <source>
        <dbReference type="ARBA" id="ARBA00011738"/>
    </source>
</evidence>